<gene>
    <name evidence="2" type="ORF">AA20_08250</name>
</gene>
<protein>
    <submittedName>
        <fullName evidence="2">Methyltransferase</fullName>
    </submittedName>
</protein>
<dbReference type="PANTHER" id="PTHR43861">
    <property type="entry name" value="TRANS-ACONITATE 2-METHYLTRANSFERASE-RELATED"/>
    <property type="match status" value="1"/>
</dbReference>
<dbReference type="InterPro" id="IPR029063">
    <property type="entry name" value="SAM-dependent_MTases_sf"/>
</dbReference>
<accession>A0A0G9JWJ7</accession>
<comment type="caution">
    <text evidence="2">The sequence shown here is derived from an EMBL/GenBank/DDBJ whole genome shotgun (WGS) entry which is preliminary data.</text>
</comment>
<evidence type="ECO:0000259" key="1">
    <source>
        <dbReference type="Pfam" id="PF08241"/>
    </source>
</evidence>
<evidence type="ECO:0000313" key="2">
    <source>
        <dbReference type="EMBL" id="KLD98621.1"/>
    </source>
</evidence>
<dbReference type="RefSeq" id="WP_046996943.1">
    <property type="nucleotide sequence ID" value="NZ_JAIQ01000118.1"/>
</dbReference>
<feature type="domain" description="Methyltransferase type 11" evidence="1">
    <location>
        <begin position="38"/>
        <end position="126"/>
    </location>
</feature>
<dbReference type="Proteomes" id="UP000035514">
    <property type="component" value="Unassembled WGS sequence"/>
</dbReference>
<organism evidence="2 3">
    <name type="scientific">Aliarcobacter butzleri L348</name>
    <dbReference type="NCBI Taxonomy" id="1447256"/>
    <lineage>
        <taxon>Bacteria</taxon>
        <taxon>Pseudomonadati</taxon>
        <taxon>Campylobacterota</taxon>
        <taxon>Epsilonproteobacteria</taxon>
        <taxon>Campylobacterales</taxon>
        <taxon>Arcobacteraceae</taxon>
        <taxon>Aliarcobacter</taxon>
    </lineage>
</organism>
<evidence type="ECO:0000313" key="3">
    <source>
        <dbReference type="Proteomes" id="UP000035514"/>
    </source>
</evidence>
<dbReference type="Pfam" id="PF08241">
    <property type="entry name" value="Methyltransf_11"/>
    <property type="match status" value="1"/>
</dbReference>
<name>A0A0G9JWJ7_9BACT</name>
<keyword evidence="2" id="KW-0489">Methyltransferase</keyword>
<keyword evidence="2" id="KW-0808">Transferase</keyword>
<proteinExistence type="predicted"/>
<dbReference type="EMBL" id="JAIQ01000118">
    <property type="protein sequence ID" value="KLD98621.1"/>
    <property type="molecule type" value="Genomic_DNA"/>
</dbReference>
<dbReference type="InterPro" id="IPR013216">
    <property type="entry name" value="Methyltransf_11"/>
</dbReference>
<dbReference type="GO" id="GO:0032259">
    <property type="term" value="P:methylation"/>
    <property type="evidence" value="ECO:0007669"/>
    <property type="project" value="UniProtKB-KW"/>
</dbReference>
<reference evidence="2 3" key="1">
    <citation type="submission" date="2014-01" db="EMBL/GenBank/DDBJ databases">
        <title>Development of a Comparative Genomic Fingerprinting Assay for High Resolution Genotyping of Arcobacter butzleri.</title>
        <authorList>
            <person name="Webb A.L."/>
            <person name="Inglis G.D."/>
            <person name="Kruczkiewicz P."/>
            <person name="Selinger L.B."/>
            <person name="Taboada E.N."/>
        </authorList>
    </citation>
    <scope>NUCLEOTIDE SEQUENCE [LARGE SCALE GENOMIC DNA]</scope>
    <source>
        <strain evidence="2 3">L348</strain>
    </source>
</reference>
<dbReference type="Gene3D" id="3.40.50.150">
    <property type="entry name" value="Vaccinia Virus protein VP39"/>
    <property type="match status" value="1"/>
</dbReference>
<dbReference type="PANTHER" id="PTHR43861:SF1">
    <property type="entry name" value="TRANS-ACONITATE 2-METHYLTRANSFERASE"/>
    <property type="match status" value="1"/>
</dbReference>
<dbReference type="CDD" id="cd02440">
    <property type="entry name" value="AdoMet_MTases"/>
    <property type="match status" value="1"/>
</dbReference>
<dbReference type="PATRIC" id="fig|1447256.3.peg.1609"/>
<dbReference type="GO" id="GO:0008757">
    <property type="term" value="F:S-adenosylmethionine-dependent methyltransferase activity"/>
    <property type="evidence" value="ECO:0007669"/>
    <property type="project" value="InterPro"/>
</dbReference>
<sequence>MNKNSWNADDYSQKASFVSNLAFSLVDILDVKKDEKILDLGCGEGTLAIKIQNQGANVIGIDLSEEMVLKAKEKGIETFVMSVTDLKFQNESFDKVFSNAVLHWVKDLDKSAKEIARVLKKDGKYVAEFGGYGNIKFLCEAMDEVFLTHKDFGEFNNPWNFISDIEYKKILEKNGFEVQSIELIDRPTKIEDIKVWLDIFANGITKDLTTKQKEIFKEEVEKILKNKIYSEEFGWLADYVRLRVVANKL</sequence>
<dbReference type="SUPFAM" id="SSF53335">
    <property type="entry name" value="S-adenosyl-L-methionine-dependent methyltransferases"/>
    <property type="match status" value="1"/>
</dbReference>
<dbReference type="AlphaFoldDB" id="A0A0G9JWJ7"/>